<organism evidence="1 2">
    <name type="scientific">Halopiger aswanensis</name>
    <dbReference type="NCBI Taxonomy" id="148449"/>
    <lineage>
        <taxon>Archaea</taxon>
        <taxon>Methanobacteriati</taxon>
        <taxon>Methanobacteriota</taxon>
        <taxon>Stenosarchaea group</taxon>
        <taxon>Halobacteria</taxon>
        <taxon>Halobacteriales</taxon>
        <taxon>Natrialbaceae</taxon>
        <taxon>Halopiger</taxon>
    </lineage>
</organism>
<keyword evidence="2" id="KW-1185">Reference proteome</keyword>
<accession>A0A3R7HFK5</accession>
<protein>
    <submittedName>
        <fullName evidence="1">Uncharacterized protein</fullName>
    </submittedName>
</protein>
<reference evidence="1 2" key="1">
    <citation type="submission" date="2018-09" db="EMBL/GenBank/DDBJ databases">
        <title>Genomic Encyclopedia of Archaeal and Bacterial Type Strains, Phase II (KMG-II): from individual species to whole genera.</title>
        <authorList>
            <person name="Goeker M."/>
        </authorList>
    </citation>
    <scope>NUCLEOTIDE SEQUENCE [LARGE SCALE GENOMIC DNA]</scope>
    <source>
        <strain evidence="1 2">DSM 13151</strain>
    </source>
</reference>
<comment type="caution">
    <text evidence="1">The sequence shown here is derived from an EMBL/GenBank/DDBJ whole genome shotgun (WGS) entry which is preliminary data.</text>
</comment>
<dbReference type="InterPro" id="IPR036388">
    <property type="entry name" value="WH-like_DNA-bd_sf"/>
</dbReference>
<dbReference type="EMBL" id="RAPO01000011">
    <property type="protein sequence ID" value="RKD85911.1"/>
    <property type="molecule type" value="Genomic_DNA"/>
</dbReference>
<sequence>MIAAQSELSMRFDADWMSRADDRILEHLSEAGPDTPKKMADSDRVRFSRQHINDRCKTLVEYGLLVHLGNGVYDITRNGEQYLAGELDARDLEAK</sequence>
<dbReference type="Proteomes" id="UP000283805">
    <property type="component" value="Unassembled WGS sequence"/>
</dbReference>
<name>A0A3R7HFK5_9EURY</name>
<gene>
    <name evidence="1" type="ORF">ATJ93_4682</name>
</gene>
<dbReference type="Gene3D" id="1.10.10.10">
    <property type="entry name" value="Winged helix-like DNA-binding domain superfamily/Winged helix DNA-binding domain"/>
    <property type="match status" value="1"/>
</dbReference>
<evidence type="ECO:0000313" key="2">
    <source>
        <dbReference type="Proteomes" id="UP000283805"/>
    </source>
</evidence>
<dbReference type="AlphaFoldDB" id="A0A3R7HFK5"/>
<evidence type="ECO:0000313" key="1">
    <source>
        <dbReference type="EMBL" id="RKD85911.1"/>
    </source>
</evidence>
<proteinExistence type="predicted"/>